<dbReference type="AlphaFoldDB" id="A0A2V1DQW1"/>
<sequence>MTKSSSLVYMAVSAFPLPLSTTPIKSWLWSVQFSPSSPLTRISRVCTANRRLSTLTDALVPMLGCVLSITSTPYEA</sequence>
<accession>A0A2V1DQW1</accession>
<dbReference type="EMBL" id="KZ805371">
    <property type="protein sequence ID" value="PVI00557.1"/>
    <property type="molecule type" value="Genomic_DNA"/>
</dbReference>
<protein>
    <submittedName>
        <fullName evidence="1">Uncharacterized protein</fullName>
    </submittedName>
</protein>
<evidence type="ECO:0000313" key="2">
    <source>
        <dbReference type="Proteomes" id="UP000244855"/>
    </source>
</evidence>
<evidence type="ECO:0000313" key="1">
    <source>
        <dbReference type="EMBL" id="PVI00557.1"/>
    </source>
</evidence>
<dbReference type="Proteomes" id="UP000244855">
    <property type="component" value="Unassembled WGS sequence"/>
</dbReference>
<gene>
    <name evidence="1" type="ORF">DM02DRAFT_388581</name>
</gene>
<name>A0A2V1DQW1_9PLEO</name>
<proteinExistence type="predicted"/>
<keyword evidence="2" id="KW-1185">Reference proteome</keyword>
<reference evidence="1 2" key="1">
    <citation type="journal article" date="2018" name="Sci. Rep.">
        <title>Comparative genomics provides insights into the lifestyle and reveals functional heterogeneity of dark septate endophytic fungi.</title>
        <authorList>
            <person name="Knapp D.G."/>
            <person name="Nemeth J.B."/>
            <person name="Barry K."/>
            <person name="Hainaut M."/>
            <person name="Henrissat B."/>
            <person name="Johnson J."/>
            <person name="Kuo A."/>
            <person name="Lim J.H.P."/>
            <person name="Lipzen A."/>
            <person name="Nolan M."/>
            <person name="Ohm R.A."/>
            <person name="Tamas L."/>
            <person name="Grigoriev I.V."/>
            <person name="Spatafora J.W."/>
            <person name="Nagy L.G."/>
            <person name="Kovacs G.M."/>
        </authorList>
    </citation>
    <scope>NUCLEOTIDE SEQUENCE [LARGE SCALE GENOMIC DNA]</scope>
    <source>
        <strain evidence="1 2">DSE2036</strain>
    </source>
</reference>
<organism evidence="1 2">
    <name type="scientific">Periconia macrospinosa</name>
    <dbReference type="NCBI Taxonomy" id="97972"/>
    <lineage>
        <taxon>Eukaryota</taxon>
        <taxon>Fungi</taxon>
        <taxon>Dikarya</taxon>
        <taxon>Ascomycota</taxon>
        <taxon>Pezizomycotina</taxon>
        <taxon>Dothideomycetes</taxon>
        <taxon>Pleosporomycetidae</taxon>
        <taxon>Pleosporales</taxon>
        <taxon>Massarineae</taxon>
        <taxon>Periconiaceae</taxon>
        <taxon>Periconia</taxon>
    </lineage>
</organism>